<reference evidence="2 3" key="1">
    <citation type="submission" date="2020-02" db="EMBL/GenBank/DDBJ databases">
        <title>Draft genome sequence of Haematococcus lacustris strain NIES-144.</title>
        <authorList>
            <person name="Morimoto D."/>
            <person name="Nakagawa S."/>
            <person name="Yoshida T."/>
            <person name="Sawayama S."/>
        </authorList>
    </citation>
    <scope>NUCLEOTIDE SEQUENCE [LARGE SCALE GENOMIC DNA]</scope>
    <source>
        <strain evidence="2 3">NIES-144</strain>
    </source>
</reference>
<dbReference type="Gene3D" id="2.160.20.120">
    <property type="match status" value="1"/>
</dbReference>
<evidence type="ECO:0000313" key="3">
    <source>
        <dbReference type="Proteomes" id="UP000485058"/>
    </source>
</evidence>
<evidence type="ECO:0000313" key="2">
    <source>
        <dbReference type="EMBL" id="GFH31342.1"/>
    </source>
</evidence>
<dbReference type="Proteomes" id="UP000485058">
    <property type="component" value="Unassembled WGS sequence"/>
</dbReference>
<comment type="caution">
    <text evidence="2">The sequence shown here is derived from an EMBL/GenBank/DDBJ whole genome shotgun (WGS) entry which is preliminary data.</text>
</comment>
<keyword evidence="3" id="KW-1185">Reference proteome</keyword>
<evidence type="ECO:0000256" key="1">
    <source>
        <dbReference type="SAM" id="MobiDB-lite"/>
    </source>
</evidence>
<feature type="compositionally biased region" description="Low complexity" evidence="1">
    <location>
        <begin position="351"/>
        <end position="362"/>
    </location>
</feature>
<gene>
    <name evidence="2" type="ORF">HaLaN_30366</name>
</gene>
<feature type="region of interest" description="Disordered" evidence="1">
    <location>
        <begin position="28"/>
        <end position="81"/>
    </location>
</feature>
<protein>
    <submittedName>
        <fullName evidence="2">Uncharacterized protein</fullName>
    </submittedName>
</protein>
<organism evidence="2 3">
    <name type="scientific">Haematococcus lacustris</name>
    <name type="common">Green alga</name>
    <name type="synonym">Haematococcus pluvialis</name>
    <dbReference type="NCBI Taxonomy" id="44745"/>
    <lineage>
        <taxon>Eukaryota</taxon>
        <taxon>Viridiplantae</taxon>
        <taxon>Chlorophyta</taxon>
        <taxon>core chlorophytes</taxon>
        <taxon>Chlorophyceae</taxon>
        <taxon>CS clade</taxon>
        <taxon>Chlamydomonadales</taxon>
        <taxon>Haematococcaceae</taxon>
        <taxon>Haematococcus</taxon>
    </lineage>
</organism>
<accession>A0A6A0AFC5</accession>
<dbReference type="EMBL" id="BLLF01005548">
    <property type="protein sequence ID" value="GFH31342.1"/>
    <property type="molecule type" value="Genomic_DNA"/>
</dbReference>
<name>A0A6A0AFC5_HAELA</name>
<sequence length="448" mass="44404">MSAFDPPAISRDWTSSNSTQLAVNLDQHHDLSENHRTPCFGRDGRGLLQGPSSQATAAAISAPLPDPSASATASNATSGNSDDTFGTATLPPFYAVRSCVPFTVFIAAPNNASTDGNGTLVIDADEDVIDNIDVSGRTCLSARVLSRPSITVSVPSQVSLSNGVLALSISDGFETNNSIKCTITPGNSSGLSHVQNFGIGDLVVGPGFSASRFTVASTGVGNTYVFGLTSGTARVISMGSSTVLLNGNVSNGGSLEVGGTSKVYLTGAIGGTLAVNLGGISTTYVQGLPGTAIQGSVEGLAKVLFTAGTCSVQSPFQSILGSPFGGAGSTGTLAPVAPTPKAGLSSSTGPVTRTVSTPGGSVTTSTFTSGPGASASSGGLVAGNGFPAFGSFQSSFGGMPPMVTPLAAPGAGAVSNLLTPVDLSIPTTSSGMSVVWVRCLDPSPLNVL</sequence>
<feature type="compositionally biased region" description="Low complexity" evidence="1">
    <location>
        <begin position="68"/>
        <end position="81"/>
    </location>
</feature>
<feature type="region of interest" description="Disordered" evidence="1">
    <location>
        <begin position="340"/>
        <end position="362"/>
    </location>
</feature>
<proteinExistence type="predicted"/>
<dbReference type="AlphaFoldDB" id="A0A6A0AFC5"/>